<evidence type="ECO:0000256" key="6">
    <source>
        <dbReference type="SAM" id="Phobius"/>
    </source>
</evidence>
<dbReference type="Proteomes" id="UP000196239">
    <property type="component" value="Chromosome 1"/>
</dbReference>
<name>A0A128A0E3_9ARCH</name>
<gene>
    <name evidence="7" type="ORF">NDEV_0061</name>
</gene>
<reference evidence="8" key="1">
    <citation type="submission" date="2015-10" db="EMBL/GenBank/DDBJ databases">
        <authorList>
            <person name="Lehtovirta-Morley L.E."/>
            <person name="Vieille C."/>
        </authorList>
    </citation>
    <scope>NUCLEOTIDE SEQUENCE [LARGE SCALE GENOMIC DNA]</scope>
</reference>
<feature type="transmembrane region" description="Helical" evidence="6">
    <location>
        <begin position="219"/>
        <end position="242"/>
    </location>
</feature>
<keyword evidence="5 6" id="KW-0472">Membrane</keyword>
<evidence type="ECO:0000256" key="4">
    <source>
        <dbReference type="ARBA" id="ARBA00022989"/>
    </source>
</evidence>
<dbReference type="GO" id="GO:0005886">
    <property type="term" value="C:plasma membrane"/>
    <property type="evidence" value="ECO:0007669"/>
    <property type="project" value="UniProtKB-SubCell"/>
</dbReference>
<evidence type="ECO:0000313" key="8">
    <source>
        <dbReference type="Proteomes" id="UP000196239"/>
    </source>
</evidence>
<dbReference type="PANTHER" id="PTHR37693:SF1">
    <property type="entry name" value="INTEGRAL MEMBRANE PROTEIN"/>
    <property type="match status" value="1"/>
</dbReference>
<dbReference type="KEGG" id="ndv:NDEV_0061"/>
<dbReference type="AlphaFoldDB" id="A0A128A0E3"/>
<protein>
    <recommendedName>
        <fullName evidence="9">Flippase-like domain-containing protein</fullName>
    </recommendedName>
</protein>
<keyword evidence="2" id="KW-1003">Cell membrane</keyword>
<organism evidence="7 8">
    <name type="scientific">Nitrosotalea devaniterrae</name>
    <dbReference type="NCBI Taxonomy" id="1078905"/>
    <lineage>
        <taxon>Archaea</taxon>
        <taxon>Nitrososphaerota</taxon>
        <taxon>Nitrososphaeria</taxon>
        <taxon>Nitrosotaleales</taxon>
        <taxon>Nitrosotaleaceae</taxon>
        <taxon>Nitrosotalea</taxon>
    </lineage>
</organism>
<keyword evidence="3 6" id="KW-0812">Transmembrane</keyword>
<keyword evidence="4 6" id="KW-1133">Transmembrane helix</keyword>
<evidence type="ECO:0000256" key="3">
    <source>
        <dbReference type="ARBA" id="ARBA00022692"/>
    </source>
</evidence>
<dbReference type="NCBIfam" id="TIGR00374">
    <property type="entry name" value="flippase-like domain"/>
    <property type="match status" value="1"/>
</dbReference>
<dbReference type="EMBL" id="LN890280">
    <property type="protein sequence ID" value="CUR50826.1"/>
    <property type="molecule type" value="Genomic_DNA"/>
</dbReference>
<keyword evidence="8" id="KW-1185">Reference proteome</keyword>
<feature type="transmembrane region" description="Helical" evidence="6">
    <location>
        <begin position="306"/>
        <end position="324"/>
    </location>
</feature>
<evidence type="ECO:0000313" key="7">
    <source>
        <dbReference type="EMBL" id="CUR50826.1"/>
    </source>
</evidence>
<feature type="transmembrane region" description="Helical" evidence="6">
    <location>
        <begin position="262"/>
        <end position="285"/>
    </location>
</feature>
<sequence>MNWKLLAIPVSVIPFLIIAATFNVSFENLLAIGILPFIGASIAMAGKLFTQGLKFNYLVKKFLGPVDVNWRTISVRIGSEFVTSTTPSFVGGELVRIMWLGKKGVPIGKASWVTIIEIVTEVLVSGVFAIVAAVISFVYGAYAIGITILAISIPITGLWSTLFFLSSKRTFQIPGWAARIATRVGKERSLKYIDKTNLWMKEICDMSRQTLHTKEIKKAFTVSIIISIFTWSLYGLSFMIIANGAGYVIDFFHSLMATMASIAVGNLPITIGGSGLTEFSIWAYLGHLNNLTFEAAKNSLQWNIVIGWRIATYHVGLVISWLFLMKVVYPSIKKAKTV</sequence>
<evidence type="ECO:0000256" key="5">
    <source>
        <dbReference type="ARBA" id="ARBA00023136"/>
    </source>
</evidence>
<dbReference type="InterPro" id="IPR022791">
    <property type="entry name" value="L-PG_synthase/AglD"/>
</dbReference>
<accession>A0A128A0E3</accession>
<feature type="transmembrane region" description="Helical" evidence="6">
    <location>
        <begin position="141"/>
        <end position="165"/>
    </location>
</feature>
<comment type="subcellular location">
    <subcellularLocation>
        <location evidence="1">Cell membrane</location>
        <topology evidence="1">Multi-pass membrane protein</topology>
    </subcellularLocation>
</comment>
<dbReference type="Pfam" id="PF03706">
    <property type="entry name" value="LPG_synthase_TM"/>
    <property type="match status" value="1"/>
</dbReference>
<dbReference type="PANTHER" id="PTHR37693">
    <property type="entry name" value="PHOSPHATIDYLGLYCEROL LYSYLTRANSFERASE"/>
    <property type="match status" value="1"/>
</dbReference>
<feature type="transmembrane region" description="Helical" evidence="6">
    <location>
        <begin position="29"/>
        <end position="50"/>
    </location>
</feature>
<evidence type="ECO:0008006" key="9">
    <source>
        <dbReference type="Google" id="ProtNLM"/>
    </source>
</evidence>
<evidence type="ECO:0000256" key="2">
    <source>
        <dbReference type="ARBA" id="ARBA00022475"/>
    </source>
</evidence>
<proteinExistence type="predicted"/>
<feature type="transmembrane region" description="Helical" evidence="6">
    <location>
        <begin position="112"/>
        <end position="135"/>
    </location>
</feature>
<evidence type="ECO:0000256" key="1">
    <source>
        <dbReference type="ARBA" id="ARBA00004651"/>
    </source>
</evidence>